<proteinExistence type="predicted"/>
<organism evidence="1 2">
    <name type="scientific">Pyrobaculum islandicum (strain DSM 4184 / JCM 9189 / GEO3)</name>
    <dbReference type="NCBI Taxonomy" id="384616"/>
    <lineage>
        <taxon>Archaea</taxon>
        <taxon>Thermoproteota</taxon>
        <taxon>Thermoprotei</taxon>
        <taxon>Thermoproteales</taxon>
        <taxon>Thermoproteaceae</taxon>
        <taxon>Pyrobaculum</taxon>
    </lineage>
</organism>
<dbReference type="Pfam" id="PF07721">
    <property type="entry name" value="TPR_4"/>
    <property type="match status" value="2"/>
</dbReference>
<dbReference type="InterPro" id="IPR011990">
    <property type="entry name" value="TPR-like_helical_dom_sf"/>
</dbReference>
<gene>
    <name evidence="1" type="ordered locus">Pisl_1984</name>
</gene>
<dbReference type="HOGENOM" id="CLU_465132_0_0_2"/>
<dbReference type="Proteomes" id="UP000002595">
    <property type="component" value="Chromosome"/>
</dbReference>
<dbReference type="EMBL" id="CP000504">
    <property type="protein sequence ID" value="ABL89131.1"/>
    <property type="molecule type" value="Genomic_DNA"/>
</dbReference>
<dbReference type="OrthoDB" id="26549at2157"/>
<dbReference type="Gene3D" id="1.25.40.10">
    <property type="entry name" value="Tetratricopeptide repeat domain"/>
    <property type="match status" value="1"/>
</dbReference>
<dbReference type="eggNOG" id="arCOG09850">
    <property type="taxonomic scope" value="Archaea"/>
</dbReference>
<reference evidence="1" key="1">
    <citation type="submission" date="2006-12" db="EMBL/GenBank/DDBJ databases">
        <title>Complete sequence of Pyrobaculum islandicum DSM 4184.</title>
        <authorList>
            <person name="Copeland A."/>
            <person name="Lucas S."/>
            <person name="Lapidus A."/>
            <person name="Barry K."/>
            <person name="Detter J.C."/>
            <person name="Glavina del Rio T."/>
            <person name="Dalin E."/>
            <person name="Tice H."/>
            <person name="Pitluck S."/>
            <person name="Meincke L."/>
            <person name="Brettin T."/>
            <person name="Bruce D."/>
            <person name="Han C."/>
            <person name="Tapia R."/>
            <person name="Gilna P."/>
            <person name="Schmutz J."/>
            <person name="Larimer F."/>
            <person name="Land M."/>
            <person name="Hauser L."/>
            <person name="Kyrpides N."/>
            <person name="Mikhailova N."/>
            <person name="Cozen A.E."/>
            <person name="Fitz-Gibbon S.T."/>
            <person name="House C.H."/>
            <person name="Saltikov C."/>
            <person name="Lowe T."/>
            <person name="Richardson P."/>
        </authorList>
    </citation>
    <scope>NUCLEOTIDE SEQUENCE [LARGE SCALE GENOMIC DNA]</scope>
    <source>
        <strain evidence="1">DSM 4184</strain>
    </source>
</reference>
<evidence type="ECO:0000313" key="2">
    <source>
        <dbReference type="Proteomes" id="UP000002595"/>
    </source>
</evidence>
<dbReference type="STRING" id="384616.Pisl_1984"/>
<accession>A1RVZ9</accession>
<protein>
    <submittedName>
        <fullName evidence="1">Uncharacterized protein</fullName>
    </submittedName>
</protein>
<name>A1RVZ9_PYRIL</name>
<evidence type="ECO:0000313" key="1">
    <source>
        <dbReference type="EMBL" id="ABL89131.1"/>
    </source>
</evidence>
<dbReference type="GO" id="GO:0042802">
    <property type="term" value="F:identical protein binding"/>
    <property type="evidence" value="ECO:0007669"/>
    <property type="project" value="InterPro"/>
</dbReference>
<dbReference type="InterPro" id="IPR011717">
    <property type="entry name" value="TPR-4"/>
</dbReference>
<dbReference type="RefSeq" id="WP_011763706.1">
    <property type="nucleotide sequence ID" value="NC_008701.1"/>
</dbReference>
<dbReference type="AlphaFoldDB" id="A1RVZ9"/>
<dbReference type="GeneID" id="4616622"/>
<sequence length="587" mass="65541">MECSYWPRPVDREVLADLEQRRPGALLGPRRSGVSTTAKRLANIAGVEVGEDLKCGSYAVVEVSLAEVERAVECGAFAVATGPLAEVMEVAGRVGAYIMPPMSKAELLEFLATFGQTTDPDVAEDLIYVTGGYPEALCAALEKLNYPGKITKRHIEELGLKPRWFLEAVESFGPDFIKGAILGYLSEEELKQLGIRPGVWFEKRGDIYVLRLPWLQFFAVKYDPELAKGLLEEALKIVNDPVRRLYYEALLWRLGVDKYLEDSAKYVDALFQAPPQLAADLAIYFLESRAGGRRAEAKAILALSEAMRYLEFTTADVVYLARRAAALAPAEEAYRALYNLGALLLGRGKYREAESVLSIVEDLLFKLEGEDWIRAKRVLHLLLAYREALLGNWKEVKRLLEEEYAALRLERSFEDVVKLNLGWAYIMLGEFKAAREILRKYKSFQTAALFFLTSKKAAAVREYARKAGADVIATLAGLAAGLDVRGELEKLDIRPELKTLLKLLAEGAEPKALASVASRIDPMDKLTLFYHAVEAYLLLRWGAARREEVLEFYERLKNAVGQAGIPGAARFMKPELPSLARLAVFFL</sequence>
<dbReference type="KEGG" id="pis:Pisl_1984"/>
<keyword evidence="2" id="KW-1185">Reference proteome</keyword>